<evidence type="ECO:0000256" key="2">
    <source>
        <dbReference type="ARBA" id="ARBA00022729"/>
    </source>
</evidence>
<dbReference type="InterPro" id="IPR054579">
    <property type="entry name" value="GCE-like_dom"/>
</dbReference>
<evidence type="ECO:0000256" key="4">
    <source>
        <dbReference type="SAM" id="MobiDB-lite"/>
    </source>
</evidence>
<dbReference type="Gene3D" id="3.40.50.1820">
    <property type="entry name" value="alpha/beta hydrolase"/>
    <property type="match status" value="1"/>
</dbReference>
<evidence type="ECO:0000313" key="8">
    <source>
        <dbReference type="Proteomes" id="UP000295497"/>
    </source>
</evidence>
<dbReference type="PROSITE" id="PS51257">
    <property type="entry name" value="PROKAR_LIPOPROTEIN"/>
    <property type="match status" value="1"/>
</dbReference>
<evidence type="ECO:0000256" key="5">
    <source>
        <dbReference type="SAM" id="SignalP"/>
    </source>
</evidence>
<keyword evidence="2 5" id="KW-0732">Signal</keyword>
<name>A0A4P2R0G8_SORCE</name>
<dbReference type="InterPro" id="IPR029058">
    <property type="entry name" value="AB_hydrolase_fold"/>
</dbReference>
<feature type="compositionally biased region" description="Low complexity" evidence="4">
    <location>
        <begin position="49"/>
        <end position="75"/>
    </location>
</feature>
<dbReference type="SUPFAM" id="SSF53474">
    <property type="entry name" value="alpha/beta-Hydrolases"/>
    <property type="match status" value="1"/>
</dbReference>
<dbReference type="GO" id="GO:0052689">
    <property type="term" value="F:carboxylic ester hydrolase activity"/>
    <property type="evidence" value="ECO:0007669"/>
    <property type="project" value="UniProtKB-KW"/>
</dbReference>
<protein>
    <submittedName>
        <fullName evidence="7">Dockerin-like protein</fullName>
    </submittedName>
</protein>
<dbReference type="Pfam" id="PF22244">
    <property type="entry name" value="GCE_fung"/>
    <property type="match status" value="1"/>
</dbReference>
<dbReference type="AlphaFoldDB" id="A0A4P2R0G8"/>
<dbReference type="RefSeq" id="WP_129579174.1">
    <property type="nucleotide sequence ID" value="NZ_CP012672.1"/>
</dbReference>
<organism evidence="7 8">
    <name type="scientific">Sorangium cellulosum</name>
    <name type="common">Polyangium cellulosum</name>
    <dbReference type="NCBI Taxonomy" id="56"/>
    <lineage>
        <taxon>Bacteria</taxon>
        <taxon>Pseudomonadati</taxon>
        <taxon>Myxococcota</taxon>
        <taxon>Polyangia</taxon>
        <taxon>Polyangiales</taxon>
        <taxon>Polyangiaceae</taxon>
        <taxon>Sorangium</taxon>
    </lineage>
</organism>
<keyword evidence="1" id="KW-0719">Serine esterase</keyword>
<feature type="chain" id="PRO_5020517391" evidence="5">
    <location>
        <begin position="26"/>
        <end position="447"/>
    </location>
</feature>
<keyword evidence="3" id="KW-0378">Hydrolase</keyword>
<dbReference type="Proteomes" id="UP000295497">
    <property type="component" value="Chromosome"/>
</dbReference>
<evidence type="ECO:0000256" key="3">
    <source>
        <dbReference type="ARBA" id="ARBA00022801"/>
    </source>
</evidence>
<sequence length="447" mass="45712">MRTSILHFFVTAAVLLLAGCGGDDAGGADDAGGGLGGTGGADASTITGSSSATAGGGAATSAAATSGGGTTTASAGAGGSEPSCTAPVVPEVSSLPPIAEHPDPFTFLDGTRMASAADWRCRRAELSQLIQHFQYGPYPPSPENVTGTLNGDRLTVKVEHGGKSISFDATVSLPNGSGPFPAFIVISSLMPGLTASAVNDKGIGYITIDPNGIAADAKPPRKGKFYDLYGSDSTTGALMAWGWATHRVIDALEKTPDARIDPTKIAVTGYSRYGKAALVAGAFDERVALTVPAGSGAGGVGSWRAAEGKSDVQTLSQINGEAPQWFGDGFGASFSGKTTTLPFDAHSIVALVAPRPIIVQEGKSDGWNNNRNGGPYQAIWAAREVFTALGIEDHIGWVTDDHSHGVMTTREANAILGFAEKFLLGKDVATEQWDESASPPTLSWSAP</sequence>
<feature type="region of interest" description="Disordered" evidence="4">
    <location>
        <begin position="49"/>
        <end position="96"/>
    </location>
</feature>
<evidence type="ECO:0000259" key="6">
    <source>
        <dbReference type="Pfam" id="PF22244"/>
    </source>
</evidence>
<evidence type="ECO:0000256" key="1">
    <source>
        <dbReference type="ARBA" id="ARBA00022487"/>
    </source>
</evidence>
<proteinExistence type="predicted"/>
<accession>A0A4P2R0G8</accession>
<feature type="signal peptide" evidence="5">
    <location>
        <begin position="1"/>
        <end position="25"/>
    </location>
</feature>
<dbReference type="EMBL" id="CP012672">
    <property type="protein sequence ID" value="AUX36335.1"/>
    <property type="molecule type" value="Genomic_DNA"/>
</dbReference>
<reference evidence="7 8" key="1">
    <citation type="submission" date="2015-09" db="EMBL/GenBank/DDBJ databases">
        <title>Sorangium comparison.</title>
        <authorList>
            <person name="Zaburannyi N."/>
            <person name="Bunk B."/>
            <person name="Overmann J."/>
            <person name="Mueller R."/>
        </authorList>
    </citation>
    <scope>NUCLEOTIDE SEQUENCE [LARGE SCALE GENOMIC DNA]</scope>
    <source>
        <strain evidence="7 8">So ce836</strain>
    </source>
</reference>
<gene>
    <name evidence="7" type="ORF">SOCE836_085420</name>
</gene>
<evidence type="ECO:0000313" key="7">
    <source>
        <dbReference type="EMBL" id="AUX36335.1"/>
    </source>
</evidence>
<feature type="domain" description="4-O-methyl-glucuronoyl methylesterase-like" evidence="6">
    <location>
        <begin position="156"/>
        <end position="390"/>
    </location>
</feature>